<dbReference type="PANTHER" id="PTHR13748">
    <property type="entry name" value="COBW-RELATED"/>
    <property type="match status" value="1"/>
</dbReference>
<dbReference type="InterPro" id="IPR011629">
    <property type="entry name" value="CobW-like_C"/>
</dbReference>
<feature type="domain" description="CobW/HypB/UreG nucleotide-binding" evidence="2">
    <location>
        <begin position="28"/>
        <end position="193"/>
    </location>
</feature>
<evidence type="ECO:0000313" key="4">
    <source>
        <dbReference type="EMBL" id="GAP35794.1"/>
    </source>
</evidence>
<dbReference type="AlphaFoldDB" id="A0A0K8NZT3"/>
<accession>A0A0K8NZT3</accession>
<organism evidence="4 5">
    <name type="scientific">Piscinibacter sakaiensis</name>
    <name type="common">Ideonella sakaiensis</name>
    <dbReference type="NCBI Taxonomy" id="1547922"/>
    <lineage>
        <taxon>Bacteria</taxon>
        <taxon>Pseudomonadati</taxon>
        <taxon>Pseudomonadota</taxon>
        <taxon>Betaproteobacteria</taxon>
        <taxon>Burkholderiales</taxon>
        <taxon>Sphaerotilaceae</taxon>
        <taxon>Piscinibacter</taxon>
    </lineage>
</organism>
<dbReference type="Proteomes" id="UP000037660">
    <property type="component" value="Unassembled WGS sequence"/>
</dbReference>
<feature type="domain" description="CobW C-terminal" evidence="3">
    <location>
        <begin position="259"/>
        <end position="342"/>
    </location>
</feature>
<dbReference type="InterPro" id="IPR051316">
    <property type="entry name" value="Zinc-reg_GTPase_activator"/>
</dbReference>
<dbReference type="RefSeq" id="WP_082368188.1">
    <property type="nucleotide sequence ID" value="NZ_BBYR01000028.1"/>
</dbReference>
<comment type="caution">
    <text evidence="4">The sequence shown here is derived from an EMBL/GenBank/DDBJ whole genome shotgun (WGS) entry which is preliminary data.</text>
</comment>
<dbReference type="SUPFAM" id="SSF52540">
    <property type="entry name" value="P-loop containing nucleoside triphosphate hydrolases"/>
    <property type="match status" value="1"/>
</dbReference>
<keyword evidence="5" id="KW-1185">Reference proteome</keyword>
<evidence type="ECO:0000256" key="1">
    <source>
        <dbReference type="ARBA" id="ARBA00045658"/>
    </source>
</evidence>
<name>A0A0K8NZT3_PISS1</name>
<dbReference type="PANTHER" id="PTHR13748:SF62">
    <property type="entry name" value="COBW DOMAIN-CONTAINING PROTEIN"/>
    <property type="match status" value="1"/>
</dbReference>
<proteinExistence type="predicted"/>
<dbReference type="STRING" id="1547922.ISF6_1567"/>
<reference evidence="4 5" key="2">
    <citation type="journal article" date="2016" name="Science">
        <title>A bacterium that degrades and assimilates poly(ethylene terephthalate).</title>
        <authorList>
            <person name="Yoshida S."/>
            <person name="Hiraga K."/>
            <person name="Takehana T."/>
            <person name="Taniguchi I."/>
            <person name="Yamaji H."/>
            <person name="Maeda Y."/>
            <person name="Toyohara K."/>
            <person name="Miyamoto K."/>
            <person name="Kimura Y."/>
            <person name="Oda K."/>
        </authorList>
    </citation>
    <scope>NUCLEOTIDE SEQUENCE [LARGE SCALE GENOMIC DNA]</scope>
    <source>
        <strain evidence="5">NBRC 110686 / TISTR 2288 / 201-F6</strain>
    </source>
</reference>
<evidence type="ECO:0000259" key="3">
    <source>
        <dbReference type="Pfam" id="PF07683"/>
    </source>
</evidence>
<dbReference type="Pfam" id="PF07683">
    <property type="entry name" value="CobW_C"/>
    <property type="match status" value="1"/>
</dbReference>
<dbReference type="GO" id="GO:0005737">
    <property type="term" value="C:cytoplasm"/>
    <property type="evidence" value="ECO:0007669"/>
    <property type="project" value="TreeGrafter"/>
</dbReference>
<dbReference type="Gene3D" id="3.40.50.300">
    <property type="entry name" value="P-loop containing nucleotide triphosphate hydrolases"/>
    <property type="match status" value="1"/>
</dbReference>
<dbReference type="EMBL" id="BBYR01000028">
    <property type="protein sequence ID" value="GAP35794.1"/>
    <property type="molecule type" value="Genomic_DNA"/>
</dbReference>
<dbReference type="CDD" id="cd03112">
    <property type="entry name" value="CobW-like"/>
    <property type="match status" value="1"/>
</dbReference>
<protein>
    <submittedName>
        <fullName evidence="4">Putative metal chaperone</fullName>
    </submittedName>
</protein>
<dbReference type="Pfam" id="PF02492">
    <property type="entry name" value="cobW"/>
    <property type="match status" value="1"/>
</dbReference>
<gene>
    <name evidence="4" type="ORF">ISF6_1567</name>
</gene>
<evidence type="ECO:0000259" key="2">
    <source>
        <dbReference type="Pfam" id="PF02492"/>
    </source>
</evidence>
<comment type="function">
    <text evidence="1">Zinc chaperone that directly transfers zinc cofactor to target proteins, thereby activating them. Zinc is transferred from the CXCC motif in the GTPase domain to the zinc binding site in target proteins in a process requiring GTP hydrolysis.</text>
</comment>
<evidence type="ECO:0000313" key="5">
    <source>
        <dbReference type="Proteomes" id="UP000037660"/>
    </source>
</evidence>
<dbReference type="InterPro" id="IPR027417">
    <property type="entry name" value="P-loop_NTPase"/>
</dbReference>
<dbReference type="InterPro" id="IPR003495">
    <property type="entry name" value="CobW/HypB/UreG_nucleotide-bd"/>
</dbReference>
<dbReference type="OrthoDB" id="9808822at2"/>
<sequence length="346" mass="35303">MAGTADRLVPGTAAESVARARLAGARTPLVVLGGFLGAGKTTLLNHWLAQAGGRRLAVLVNDFGHLNVDAALLAAAGGDTIALANGCVCCQIGDDLSAALARVLDAPVPFDAILVEASGVSDPWRIAQIGLIEPSLALGGVVVLVDCEALPAQAADPLLADTLQRQLDAADWLVLNKTDRVDAAGLAATEAWLDAHAARPPRLRVAHGQLPITLLDEPRAGGRGAGYLCRCGGWHGADGPGDASHAPRGDPRHGEVFATWSAVPAARFGVPQLRQALQALPPGVLRLKGLVRSAEHGWSEVQFAGRHGSVRRAAVEPAEASLVAIGSAGALDAAALDGWLAAAQAG</sequence>
<reference evidence="5" key="1">
    <citation type="submission" date="2015-07" db="EMBL/GenBank/DDBJ databases">
        <title>Discovery of a poly(ethylene terephthalate assimilation.</title>
        <authorList>
            <person name="Yoshida S."/>
            <person name="Hiraga K."/>
            <person name="Takehana T."/>
            <person name="Taniguchi I."/>
            <person name="Yamaji H."/>
            <person name="Maeda Y."/>
            <person name="Toyohara K."/>
            <person name="Miyamoto K."/>
            <person name="Kimura Y."/>
            <person name="Oda K."/>
        </authorList>
    </citation>
    <scope>NUCLEOTIDE SEQUENCE [LARGE SCALE GENOMIC DNA]</scope>
    <source>
        <strain evidence="5">NBRC 110686 / TISTR 2288 / 201-F6</strain>
    </source>
</reference>